<protein>
    <recommendedName>
        <fullName evidence="12">Undecaprenyl-phosphate alpha-N-acetylglucosaminyl 1-phosphate transferase</fullName>
        <ecNumber evidence="12">2.7.8.33</ecNumber>
    </recommendedName>
    <alternativeName>
        <fullName evidence="12">UDP-GlcNAc:undecaprenyl-phosphate GlcNAc-1-phosphate transferase</fullName>
    </alternativeName>
    <alternativeName>
        <fullName evidence="12">Undecaprenyl-phosphate GlcNAc-1-phosphate transferase</fullName>
    </alternativeName>
</protein>
<keyword evidence="2 12" id="KW-1003">Cell membrane</keyword>
<feature type="transmembrane region" description="Helical" evidence="12">
    <location>
        <begin position="102"/>
        <end position="122"/>
    </location>
</feature>
<dbReference type="OrthoDB" id="9783652at2"/>
<feature type="transmembrane region" description="Helical" evidence="12">
    <location>
        <begin position="161"/>
        <end position="180"/>
    </location>
</feature>
<comment type="function">
    <text evidence="12">Catalyzes the transfer of the GlcNAc-1-phosphate moiety from UDP-GlcNAc onto the carrier lipid undecaprenyl phosphate (C55-P), yielding GlcNAc-pyrophosphoryl-undecaprenyl (GlcNAc-PP-C55).</text>
</comment>
<dbReference type="GO" id="GO:0071555">
    <property type="term" value="P:cell wall organization"/>
    <property type="evidence" value="ECO:0007669"/>
    <property type="project" value="TreeGrafter"/>
</dbReference>
<evidence type="ECO:0000256" key="8">
    <source>
        <dbReference type="ARBA" id="ARBA00022985"/>
    </source>
</evidence>
<dbReference type="GO" id="GO:0009276">
    <property type="term" value="C:Gram-negative-bacterium-type cell wall"/>
    <property type="evidence" value="ECO:0007669"/>
    <property type="project" value="InterPro"/>
</dbReference>
<comment type="caution">
    <text evidence="14">The sequence shown here is derived from an EMBL/GenBank/DDBJ whole genome shotgun (WGS) entry which is preliminary data.</text>
</comment>
<keyword evidence="8 12" id="KW-0448">Lipopolysaccharide biosynthesis</keyword>
<evidence type="ECO:0000256" key="6">
    <source>
        <dbReference type="ARBA" id="ARBA00022692"/>
    </source>
</evidence>
<dbReference type="GO" id="GO:0044038">
    <property type="term" value="P:cell wall macromolecule biosynthetic process"/>
    <property type="evidence" value="ECO:0007669"/>
    <property type="project" value="TreeGrafter"/>
</dbReference>
<dbReference type="InterPro" id="IPR012750">
    <property type="entry name" value="ECA_WecA-rel"/>
</dbReference>
<feature type="transmembrane region" description="Helical" evidence="12">
    <location>
        <begin position="74"/>
        <end position="90"/>
    </location>
</feature>
<keyword evidence="11 12" id="KW-0464">Manganese</keyword>
<dbReference type="Proteomes" id="UP000307999">
    <property type="component" value="Unassembled WGS sequence"/>
</dbReference>
<dbReference type="AlphaFoldDB" id="A0A4U1B4Q0"/>
<evidence type="ECO:0000313" key="15">
    <source>
        <dbReference type="Proteomes" id="UP000307999"/>
    </source>
</evidence>
<evidence type="ECO:0000256" key="9">
    <source>
        <dbReference type="ARBA" id="ARBA00022989"/>
    </source>
</evidence>
<feature type="binding site" evidence="13">
    <location>
        <position position="219"/>
    </location>
    <ligand>
        <name>Mg(2+)</name>
        <dbReference type="ChEBI" id="CHEBI:18420"/>
    </ligand>
</feature>
<dbReference type="InterPro" id="IPR000715">
    <property type="entry name" value="Glycosyl_transferase_4"/>
</dbReference>
<dbReference type="EMBL" id="SWDB01000022">
    <property type="protein sequence ID" value="TKB45167.1"/>
    <property type="molecule type" value="Genomic_DNA"/>
</dbReference>
<dbReference type="GO" id="GO:0036380">
    <property type="term" value="F:UDP-N-acetylglucosamine-undecaprenyl-phosphate N-acetylglucosaminephosphotransferase activity"/>
    <property type="evidence" value="ECO:0007669"/>
    <property type="project" value="UniProtKB-UniRule"/>
</dbReference>
<feature type="transmembrane region" description="Helical" evidence="12">
    <location>
        <begin position="215"/>
        <end position="234"/>
    </location>
</feature>
<evidence type="ECO:0000256" key="11">
    <source>
        <dbReference type="ARBA" id="ARBA00023211"/>
    </source>
</evidence>
<keyword evidence="9 12" id="KW-1133">Transmembrane helix</keyword>
<evidence type="ECO:0000256" key="13">
    <source>
        <dbReference type="PIRSR" id="PIRSR600715-1"/>
    </source>
</evidence>
<dbReference type="RefSeq" id="WP_136736025.1">
    <property type="nucleotide sequence ID" value="NZ_SWDB01000022.1"/>
</dbReference>
<dbReference type="UniPathway" id="UPA00281"/>
<comment type="catalytic activity">
    <reaction evidence="12">
        <text>di-trans,octa-cis-undecaprenyl phosphate + UDP-N-acetyl-alpha-D-glucosamine = N-acetyl-alpha-D-glucosaminyl-di-trans,octa-cis-undecaprenyl diphosphate + UMP</text>
        <dbReference type="Rhea" id="RHEA:28090"/>
        <dbReference type="ChEBI" id="CHEBI:57705"/>
        <dbReference type="ChEBI" id="CHEBI:57865"/>
        <dbReference type="ChEBI" id="CHEBI:60392"/>
        <dbReference type="ChEBI" id="CHEBI:62959"/>
        <dbReference type="EC" id="2.7.8.33"/>
    </reaction>
</comment>
<dbReference type="CDD" id="cd06853">
    <property type="entry name" value="GT_WecA_like"/>
    <property type="match status" value="1"/>
</dbReference>
<dbReference type="EC" id="2.7.8.33" evidence="12"/>
<evidence type="ECO:0000256" key="3">
    <source>
        <dbReference type="ARBA" id="ARBA00022519"/>
    </source>
</evidence>
<feature type="binding site" evidence="13">
    <location>
        <position position="154"/>
    </location>
    <ligand>
        <name>Mg(2+)</name>
        <dbReference type="ChEBI" id="CHEBI:18420"/>
    </ligand>
</feature>
<comment type="pathway">
    <text evidence="12">Bacterial outer membrane biogenesis; LPS O-antigen biosynthesis.</text>
</comment>
<comment type="cofactor">
    <cofactor evidence="12">
        <name>Mn(2+)</name>
        <dbReference type="ChEBI" id="CHEBI:29035"/>
    </cofactor>
</comment>
<evidence type="ECO:0000256" key="5">
    <source>
        <dbReference type="ARBA" id="ARBA00022679"/>
    </source>
</evidence>
<dbReference type="InterPro" id="IPR018480">
    <property type="entry name" value="PNAcMuramoyl-5peptid_Trfase_CS"/>
</dbReference>
<comment type="subcellular location">
    <subcellularLocation>
        <location evidence="12">Cell inner membrane</location>
        <topology evidence="12">Multi-pass membrane protein</topology>
    </subcellularLocation>
    <subcellularLocation>
        <location evidence="1">Cell membrane</location>
        <topology evidence="1">Multi-pass membrane protein</topology>
    </subcellularLocation>
</comment>
<keyword evidence="6 12" id="KW-0812">Transmembrane</keyword>
<comment type="similarity">
    <text evidence="12">Belongs to the glycosyltransferase 4 family. WecA subfamily.</text>
</comment>
<keyword evidence="3 12" id="KW-0997">Cell inner membrane</keyword>
<evidence type="ECO:0000256" key="10">
    <source>
        <dbReference type="ARBA" id="ARBA00023136"/>
    </source>
</evidence>
<feature type="transmembrane region" description="Helical" evidence="12">
    <location>
        <begin position="319"/>
        <end position="339"/>
    </location>
</feature>
<dbReference type="GO" id="GO:0005886">
    <property type="term" value="C:plasma membrane"/>
    <property type="evidence" value="ECO:0007669"/>
    <property type="project" value="UniProtKB-SubCell"/>
</dbReference>
<name>A0A4U1B4Q0_9GAMM</name>
<evidence type="ECO:0000256" key="1">
    <source>
        <dbReference type="ARBA" id="ARBA00004651"/>
    </source>
</evidence>
<dbReference type="PANTHER" id="PTHR22926">
    <property type="entry name" value="PHOSPHO-N-ACETYLMURAMOYL-PENTAPEPTIDE-TRANSFERASE"/>
    <property type="match status" value="1"/>
</dbReference>
<feature type="transmembrane region" description="Helical" evidence="12">
    <location>
        <begin position="134"/>
        <end position="154"/>
    </location>
</feature>
<evidence type="ECO:0000256" key="7">
    <source>
        <dbReference type="ARBA" id="ARBA00022842"/>
    </source>
</evidence>
<keyword evidence="4 12" id="KW-0328">Glycosyltransferase</keyword>
<dbReference type="NCBIfam" id="TIGR02380">
    <property type="entry name" value="ECA_wecA"/>
    <property type="match status" value="1"/>
</dbReference>
<organism evidence="14 15">
    <name type="scientific">Thalassotalea mangrovi</name>
    <dbReference type="NCBI Taxonomy" id="2572245"/>
    <lineage>
        <taxon>Bacteria</taxon>
        <taxon>Pseudomonadati</taxon>
        <taxon>Pseudomonadota</taxon>
        <taxon>Gammaproteobacteria</taxon>
        <taxon>Alteromonadales</taxon>
        <taxon>Colwelliaceae</taxon>
        <taxon>Thalassotalea</taxon>
    </lineage>
</organism>
<comment type="cofactor">
    <cofactor evidence="12 13">
        <name>Mg(2+)</name>
        <dbReference type="ChEBI" id="CHEBI:18420"/>
    </cofactor>
</comment>
<dbReference type="GO" id="GO:0000287">
    <property type="term" value="F:magnesium ion binding"/>
    <property type="evidence" value="ECO:0007669"/>
    <property type="project" value="InterPro"/>
</dbReference>
<dbReference type="GO" id="GO:0016757">
    <property type="term" value="F:glycosyltransferase activity"/>
    <property type="evidence" value="ECO:0007669"/>
    <property type="project" value="UniProtKB-KW"/>
</dbReference>
<dbReference type="PROSITE" id="PS01348">
    <property type="entry name" value="MRAY_2"/>
    <property type="match status" value="1"/>
</dbReference>
<reference evidence="14 15" key="1">
    <citation type="submission" date="2019-04" db="EMBL/GenBank/DDBJ databases">
        <title>Thalassotalea guangxiensis sp. nov., isolated from sediment of the coastal wetland.</title>
        <authorList>
            <person name="Zheng S."/>
            <person name="Zhang D."/>
        </authorList>
    </citation>
    <scope>NUCLEOTIDE SEQUENCE [LARGE SCALE GENOMIC DNA]</scope>
    <source>
        <strain evidence="14 15">ZS-4</strain>
    </source>
</reference>
<evidence type="ECO:0000313" key="14">
    <source>
        <dbReference type="EMBL" id="TKB45167.1"/>
    </source>
</evidence>
<feature type="transmembrane region" description="Helical" evidence="12">
    <location>
        <begin position="296"/>
        <end position="313"/>
    </location>
</feature>
<dbReference type="PANTHER" id="PTHR22926:SF3">
    <property type="entry name" value="UNDECAPRENYL-PHOSPHATE ALPHA-N-ACETYLGLUCOSAMINYL 1-PHOSPHATE TRANSFERASE"/>
    <property type="match status" value="1"/>
</dbReference>
<evidence type="ECO:0000256" key="12">
    <source>
        <dbReference type="HAMAP-Rule" id="MF_02030"/>
    </source>
</evidence>
<accession>A0A4U1B4Q0</accession>
<keyword evidence="13" id="KW-0479">Metal-binding</keyword>
<keyword evidence="7 12" id="KW-0460">Magnesium</keyword>
<dbReference type="GO" id="GO:0030145">
    <property type="term" value="F:manganese ion binding"/>
    <property type="evidence" value="ECO:0007669"/>
    <property type="project" value="InterPro"/>
</dbReference>
<evidence type="ECO:0000256" key="2">
    <source>
        <dbReference type="ARBA" id="ARBA00022475"/>
    </source>
</evidence>
<dbReference type="HAMAP" id="MF_02030">
    <property type="entry name" value="WecA_Gammaproteo"/>
    <property type="match status" value="1"/>
</dbReference>
<feature type="transmembrane region" description="Helical" evidence="12">
    <location>
        <begin position="186"/>
        <end position="203"/>
    </location>
</feature>
<keyword evidence="10 12" id="KW-0472">Membrane</keyword>
<dbReference type="GO" id="GO:0009243">
    <property type="term" value="P:O antigen biosynthetic process"/>
    <property type="evidence" value="ECO:0007669"/>
    <property type="project" value="UniProtKB-UniRule"/>
</dbReference>
<feature type="transmembrane region" description="Helical" evidence="12">
    <location>
        <begin position="12"/>
        <end position="29"/>
    </location>
</feature>
<feature type="transmembrane region" description="Helical" evidence="12">
    <location>
        <begin position="246"/>
        <end position="265"/>
    </location>
</feature>
<gene>
    <name evidence="12 14" type="primary">wecA</name>
    <name evidence="14" type="ORF">E8M12_10095</name>
</gene>
<dbReference type="Pfam" id="PF00953">
    <property type="entry name" value="Glycos_transf_4"/>
    <property type="match status" value="1"/>
</dbReference>
<keyword evidence="5 12" id="KW-0808">Transferase</keyword>
<evidence type="ECO:0000256" key="4">
    <source>
        <dbReference type="ARBA" id="ARBA00022676"/>
    </source>
</evidence>
<sequence length="363" mass="39670">MPEWLTLSCQVLTSFVFAFAAIKVLNPLAQDIGLVDRPSARKLHQGNIPLIGGLAVFTAVLFASVLWLPNTQELRLYLIASAMTVFIGALDDKYDLSVRVRLIGQVIIASLMIHGVGAYISNLGDLFNLGDIDIGWLGIPFTYFVIIVAVNAFNMIDGIDGLIGSLSINTFASIGLLFLLSGQDNYLSVSLIMATALLPFLLFNLKLGKRIKSKIFMGDSGSMFIGLSVVWLLACGTQGEGRAFNPVTALWLIALPLMDMLSIVIRRFKQGLSPLKPDRDHIHHILIRLGNSPGKALLMITGAAVVMSVLGILGESLGVPQSVMFALFIAIFAVYHWALTDNTVLRQFLKDHTQDKSQYHKEI</sequence>
<keyword evidence="15" id="KW-1185">Reference proteome</keyword>
<feature type="transmembrane region" description="Helical" evidence="12">
    <location>
        <begin position="50"/>
        <end position="68"/>
    </location>
</feature>
<proteinExistence type="inferred from homology"/>